<protein>
    <recommendedName>
        <fullName evidence="3">C_GCAxxG_C_C family protein</fullName>
    </recommendedName>
</protein>
<gene>
    <name evidence="1" type="ORF">B9W14_15895</name>
</gene>
<dbReference type="NCBIfam" id="TIGR01909">
    <property type="entry name" value="C_GCAxxG_C_C"/>
    <property type="match status" value="1"/>
</dbReference>
<dbReference type="Pfam" id="PF09719">
    <property type="entry name" value="C_GCAxxG_C_C"/>
    <property type="match status" value="1"/>
</dbReference>
<evidence type="ECO:0000313" key="2">
    <source>
        <dbReference type="Proteomes" id="UP000244910"/>
    </source>
</evidence>
<dbReference type="Proteomes" id="UP000244910">
    <property type="component" value="Chromosome"/>
</dbReference>
<evidence type="ECO:0008006" key="3">
    <source>
        <dbReference type="Google" id="ProtNLM"/>
    </source>
</evidence>
<reference evidence="2" key="1">
    <citation type="submission" date="2017-04" db="EMBL/GenBank/DDBJ databases">
        <authorList>
            <person name="Song Y."/>
            <person name="Cho B.-K."/>
        </authorList>
    </citation>
    <scope>NUCLEOTIDE SEQUENCE [LARGE SCALE GENOMIC DNA]</scope>
    <source>
        <strain evidence="2">SL1</strain>
    </source>
</reference>
<dbReference type="AlphaFoldDB" id="A0A2U8DTX4"/>
<organism evidence="1 2">
    <name type="scientific">Clostridium drakei</name>
    <dbReference type="NCBI Taxonomy" id="332101"/>
    <lineage>
        <taxon>Bacteria</taxon>
        <taxon>Bacillati</taxon>
        <taxon>Bacillota</taxon>
        <taxon>Clostridia</taxon>
        <taxon>Eubacteriales</taxon>
        <taxon>Clostridiaceae</taxon>
        <taxon>Clostridium</taxon>
    </lineage>
</organism>
<accession>A0A2U8DTX4</accession>
<keyword evidence="2" id="KW-1185">Reference proteome</keyword>
<evidence type="ECO:0000313" key="1">
    <source>
        <dbReference type="EMBL" id="AWI05921.1"/>
    </source>
</evidence>
<name>A0A2U8DTX4_9CLOT</name>
<proteinExistence type="predicted"/>
<dbReference type="RefSeq" id="WP_052037731.1">
    <property type="nucleotide sequence ID" value="NZ_CP020953.1"/>
</dbReference>
<dbReference type="OrthoDB" id="9791535at2"/>
<dbReference type="InterPro" id="IPR010181">
    <property type="entry name" value="CGCAxxGCC_motif"/>
</dbReference>
<dbReference type="EMBL" id="CP020953">
    <property type="protein sequence ID" value="AWI05921.1"/>
    <property type="molecule type" value="Genomic_DNA"/>
</dbReference>
<sequence>MKENKIVELFKQGFDCGQVVLSSFAQELGMDTKQTNKIAASFGGGMFCGETCGAVIGALMAIGLKYGHYLPNTPNTKNENISKIMEFREKFLMKYNSTVCRELLGYDISKPEEMKIILEKGLLFDFCPKLVSYVTEILGEILSQDNTNGDKENEN</sequence>
<dbReference type="KEGG" id="cdrk:B9W14_15895"/>